<gene>
    <name evidence="1" type="ORF">FHS89_001288</name>
</gene>
<dbReference type="InterPro" id="IPR023393">
    <property type="entry name" value="START-like_dom_sf"/>
</dbReference>
<accession>A0A840WJK3</accession>
<evidence type="ECO:0008006" key="3">
    <source>
        <dbReference type="Google" id="ProtNLM"/>
    </source>
</evidence>
<comment type="caution">
    <text evidence="1">The sequence shown here is derived from an EMBL/GenBank/DDBJ whole genome shotgun (WGS) entry which is preliminary data.</text>
</comment>
<evidence type="ECO:0000313" key="1">
    <source>
        <dbReference type="EMBL" id="MBB5515278.1"/>
    </source>
</evidence>
<keyword evidence="2" id="KW-1185">Reference proteome</keyword>
<name>A0A840WJK3_9RHOB</name>
<proteinExistence type="predicted"/>
<dbReference type="Gene3D" id="3.30.530.20">
    <property type="match status" value="1"/>
</dbReference>
<reference evidence="1 2" key="1">
    <citation type="submission" date="2020-08" db="EMBL/GenBank/DDBJ databases">
        <title>Genomic Encyclopedia of Type Strains, Phase IV (KMG-IV): sequencing the most valuable type-strain genomes for metagenomic binning, comparative biology and taxonomic classification.</title>
        <authorList>
            <person name="Goeker M."/>
        </authorList>
    </citation>
    <scope>NUCLEOTIDE SEQUENCE [LARGE SCALE GENOMIC DNA]</scope>
    <source>
        <strain evidence="1 2">DSM 103377</strain>
    </source>
</reference>
<organism evidence="1 2">
    <name type="scientific">Rubricella aquisinus</name>
    <dbReference type="NCBI Taxonomy" id="2028108"/>
    <lineage>
        <taxon>Bacteria</taxon>
        <taxon>Pseudomonadati</taxon>
        <taxon>Pseudomonadota</taxon>
        <taxon>Alphaproteobacteria</taxon>
        <taxon>Rhodobacterales</taxon>
        <taxon>Paracoccaceae</taxon>
        <taxon>Rubricella</taxon>
    </lineage>
</organism>
<dbReference type="EMBL" id="JACIJS010000003">
    <property type="protein sequence ID" value="MBB5515278.1"/>
    <property type="molecule type" value="Genomic_DNA"/>
</dbReference>
<dbReference type="SUPFAM" id="SSF55961">
    <property type="entry name" value="Bet v1-like"/>
    <property type="match status" value="1"/>
</dbReference>
<evidence type="ECO:0000313" key="2">
    <source>
        <dbReference type="Proteomes" id="UP000553766"/>
    </source>
</evidence>
<sequence length="144" mass="16164">MKLHHEDLIECDDERAKAILTDPCRLSLGVEEVAVSPNGTGAWRLTGSYRDKEREAALIRLPEEEDGHMRWLLSGGGYRAKITVALHPRSPRKTELRVTTELSAETLRARLALRGMGLAEARIAKRYKKAVKRLGNHVEVLARS</sequence>
<dbReference type="AlphaFoldDB" id="A0A840WJK3"/>
<dbReference type="Proteomes" id="UP000553766">
    <property type="component" value="Unassembled WGS sequence"/>
</dbReference>
<protein>
    <recommendedName>
        <fullName evidence="3">SRPBCC family protein</fullName>
    </recommendedName>
</protein>
<dbReference type="RefSeq" id="WP_184009694.1">
    <property type="nucleotide sequence ID" value="NZ_JACIJS010000003.1"/>
</dbReference>